<dbReference type="PRINTS" id="PR00919">
    <property type="entry name" value="THERMOPTASE"/>
</dbReference>
<keyword evidence="11" id="KW-1185">Reference proteome</keyword>
<accession>A0ABD5NHF2</accession>
<keyword evidence="9" id="KW-0482">Metalloprotease</keyword>
<keyword evidence="8" id="KW-0378">Hydrolase</keyword>
<reference evidence="10 11" key="1">
    <citation type="journal article" date="2019" name="Int. J. Syst. Evol. Microbiol.">
        <title>The Global Catalogue of Microorganisms (GCM) 10K type strain sequencing project: providing services to taxonomists for standard genome sequencing and annotation.</title>
        <authorList>
            <consortium name="The Broad Institute Genomics Platform"/>
            <consortium name="The Broad Institute Genome Sequencing Center for Infectious Disease"/>
            <person name="Wu L."/>
            <person name="Ma J."/>
        </authorList>
    </citation>
    <scope>NUCLEOTIDE SEQUENCE [LARGE SCALE GENOMIC DNA]</scope>
    <source>
        <strain evidence="10 11">CGMCC 1.12562</strain>
    </source>
</reference>
<dbReference type="AlphaFoldDB" id="A0ABD5NHF2"/>
<evidence type="ECO:0000256" key="5">
    <source>
        <dbReference type="ARBA" id="ARBA00022438"/>
    </source>
</evidence>
<dbReference type="InterPro" id="IPR000787">
    <property type="entry name" value="Peptidase_M29"/>
</dbReference>
<keyword evidence="6" id="KW-0645">Protease</keyword>
<evidence type="ECO:0000256" key="8">
    <source>
        <dbReference type="ARBA" id="ARBA00022801"/>
    </source>
</evidence>
<dbReference type="SUPFAM" id="SSF144052">
    <property type="entry name" value="Thermophilic metalloprotease-like"/>
    <property type="match status" value="1"/>
</dbReference>
<protein>
    <submittedName>
        <fullName evidence="10">Aminopeptidase</fullName>
    </submittedName>
</protein>
<dbReference type="GO" id="GO:0046872">
    <property type="term" value="F:metal ion binding"/>
    <property type="evidence" value="ECO:0007669"/>
    <property type="project" value="UniProtKB-KW"/>
</dbReference>
<comment type="similarity">
    <text evidence="4">Belongs to the peptidase M29 family.</text>
</comment>
<comment type="cofactor">
    <cofactor evidence="2">
        <name>Mg(2+)</name>
        <dbReference type="ChEBI" id="CHEBI:18420"/>
    </cofactor>
</comment>
<comment type="caution">
    <text evidence="10">The sequence shown here is derived from an EMBL/GenBank/DDBJ whole genome shotgun (WGS) entry which is preliminary data.</text>
</comment>
<dbReference type="Pfam" id="PF02073">
    <property type="entry name" value="Peptidase_M29"/>
    <property type="match status" value="1"/>
</dbReference>
<keyword evidence="5 10" id="KW-0031">Aminopeptidase</keyword>
<name>A0ABD5NHF2_9EURY</name>
<evidence type="ECO:0000256" key="2">
    <source>
        <dbReference type="ARBA" id="ARBA00001946"/>
    </source>
</evidence>
<proteinExistence type="inferred from homology"/>
<dbReference type="Gene3D" id="3.40.1830.10">
    <property type="entry name" value="Thermophilic metalloprotease (M29)"/>
    <property type="match status" value="1"/>
</dbReference>
<dbReference type="GO" id="GO:0008237">
    <property type="term" value="F:metallopeptidase activity"/>
    <property type="evidence" value="ECO:0007669"/>
    <property type="project" value="UniProtKB-KW"/>
</dbReference>
<dbReference type="InterPro" id="IPR035097">
    <property type="entry name" value="M29_N-terminal"/>
</dbReference>
<evidence type="ECO:0000256" key="7">
    <source>
        <dbReference type="ARBA" id="ARBA00022723"/>
    </source>
</evidence>
<sequence>MDERVRRHAEILVETCGEVEQGDMVQIQAPTQAEDLVVALYEQLGEVGARPSLSWSVPEAGRAYALAMDEDDYVTKEHDLAAMEETDVTFLIGGGPNPFETSDVPPEKSQAGQRAHQPILEERLGTRWVITTHPSAAGAQQAEMSTPAYEEFVYDAMNKDWEEQREFQAQMVELLDPADEVRIVSGDTTEITMSVAGMDAVNDWGSANMPAGEVFTSPVPDSVEGEVLFDKPLMRQGNEIEGAYLEFEDGEVVDFSAEKNEDVLGGILDTDDGARRLGELGIGMNRDIDRFTYNMLFDEKMGDTVHLAVGAAVHEAVPEDAEFNDSAVHTDMIVDMSEESFIEIDGEVVQRNGTFVFEGGFEGEAQDAVEQ</sequence>
<dbReference type="PANTHER" id="PTHR34448">
    <property type="entry name" value="AMINOPEPTIDASE"/>
    <property type="match status" value="1"/>
</dbReference>
<dbReference type="GeneID" id="69118690"/>
<dbReference type="RefSeq" id="WP_232570584.1">
    <property type="nucleotide sequence ID" value="NZ_CP089466.1"/>
</dbReference>
<evidence type="ECO:0000313" key="11">
    <source>
        <dbReference type="Proteomes" id="UP001595660"/>
    </source>
</evidence>
<comment type="cofactor">
    <cofactor evidence="3">
        <name>Zn(2+)</name>
        <dbReference type="ChEBI" id="CHEBI:29105"/>
    </cofactor>
</comment>
<dbReference type="Proteomes" id="UP001595660">
    <property type="component" value="Unassembled WGS sequence"/>
</dbReference>
<dbReference type="GO" id="GO:0006508">
    <property type="term" value="P:proteolysis"/>
    <property type="evidence" value="ECO:0007669"/>
    <property type="project" value="UniProtKB-KW"/>
</dbReference>
<dbReference type="InterPro" id="IPR052170">
    <property type="entry name" value="M29_Exopeptidase"/>
</dbReference>
<evidence type="ECO:0000313" key="10">
    <source>
        <dbReference type="EMBL" id="MFC3478303.1"/>
    </source>
</evidence>
<dbReference type="PANTHER" id="PTHR34448:SF1">
    <property type="entry name" value="BLL6088 PROTEIN"/>
    <property type="match status" value="1"/>
</dbReference>
<evidence type="ECO:0000256" key="3">
    <source>
        <dbReference type="ARBA" id="ARBA00001947"/>
    </source>
</evidence>
<evidence type="ECO:0000256" key="4">
    <source>
        <dbReference type="ARBA" id="ARBA00008236"/>
    </source>
</evidence>
<evidence type="ECO:0000256" key="1">
    <source>
        <dbReference type="ARBA" id="ARBA00001941"/>
    </source>
</evidence>
<evidence type="ECO:0000256" key="9">
    <source>
        <dbReference type="ARBA" id="ARBA00023049"/>
    </source>
</evidence>
<keyword evidence="7" id="KW-0479">Metal-binding</keyword>
<organism evidence="10 11">
    <name type="scientific">Halobacterium litoreum</name>
    <dbReference type="NCBI Taxonomy" id="2039234"/>
    <lineage>
        <taxon>Archaea</taxon>
        <taxon>Methanobacteriati</taxon>
        <taxon>Methanobacteriota</taxon>
        <taxon>Stenosarchaea group</taxon>
        <taxon>Halobacteria</taxon>
        <taxon>Halobacteriales</taxon>
        <taxon>Halobacteriaceae</taxon>
        <taxon>Halobacterium</taxon>
    </lineage>
</organism>
<dbReference type="GO" id="GO:0004177">
    <property type="term" value="F:aminopeptidase activity"/>
    <property type="evidence" value="ECO:0007669"/>
    <property type="project" value="UniProtKB-KW"/>
</dbReference>
<evidence type="ECO:0000256" key="6">
    <source>
        <dbReference type="ARBA" id="ARBA00022670"/>
    </source>
</evidence>
<gene>
    <name evidence="10" type="ORF">ACFOKC_11285</name>
</gene>
<comment type="cofactor">
    <cofactor evidence="1">
        <name>Co(2+)</name>
        <dbReference type="ChEBI" id="CHEBI:48828"/>
    </cofactor>
</comment>
<dbReference type="EMBL" id="JBHRWN010000002">
    <property type="protein sequence ID" value="MFC3478303.1"/>
    <property type="molecule type" value="Genomic_DNA"/>
</dbReference>